<evidence type="ECO:0000313" key="1">
    <source>
        <dbReference type="EMBL" id="KJD43991.1"/>
    </source>
</evidence>
<reference evidence="1 2" key="1">
    <citation type="submission" date="2014-11" db="EMBL/GenBank/DDBJ databases">
        <title>Draft Genome Sequences of Paenibacillus polymyxa NRRL B-30509 and Paenibacillus terrae NRRL B-30644, Strains from a Poultry Environment that Produce Tridecaptin A and Paenicidins.</title>
        <authorList>
            <person name="van Belkum M.J."/>
            <person name="Lohans C.T."/>
            <person name="Vederas J.C."/>
        </authorList>
    </citation>
    <scope>NUCLEOTIDE SEQUENCE [LARGE SCALE GENOMIC DNA]</scope>
    <source>
        <strain evidence="1 2">NRRL B-30644</strain>
    </source>
</reference>
<dbReference type="EMBL" id="JTHP01000044">
    <property type="protein sequence ID" value="KJD43991.1"/>
    <property type="molecule type" value="Genomic_DNA"/>
</dbReference>
<accession>A0A0D7WXS0</accession>
<organism evidence="1 2">
    <name type="scientific">Paenibacillus terrae</name>
    <dbReference type="NCBI Taxonomy" id="159743"/>
    <lineage>
        <taxon>Bacteria</taxon>
        <taxon>Bacillati</taxon>
        <taxon>Bacillota</taxon>
        <taxon>Bacilli</taxon>
        <taxon>Bacillales</taxon>
        <taxon>Paenibacillaceae</taxon>
        <taxon>Paenibacillus</taxon>
    </lineage>
</organism>
<dbReference type="RefSeq" id="WP_044647697.1">
    <property type="nucleotide sequence ID" value="NZ_JTHP01000044.1"/>
</dbReference>
<name>A0A0D7WXS0_9BACL</name>
<gene>
    <name evidence="1" type="ORF">QD47_19485</name>
</gene>
<keyword evidence="2" id="KW-1185">Reference proteome</keyword>
<comment type="caution">
    <text evidence="1">The sequence shown here is derived from an EMBL/GenBank/DDBJ whole genome shotgun (WGS) entry which is preliminary data.</text>
</comment>
<dbReference type="AlphaFoldDB" id="A0A0D7WXS0"/>
<proteinExistence type="predicted"/>
<dbReference type="PATRIC" id="fig|159743.3.peg.4344"/>
<dbReference type="Proteomes" id="UP000032534">
    <property type="component" value="Unassembled WGS sequence"/>
</dbReference>
<sequence>MKNTIVNIFEYQKLMGAVITGHEDDAREFFSEATLDIVLSVNELGYGINPNQLSNMLSMFDPSETLFPFSFAIRDYMVVGFLQEDSHTKYQYFTNIHLFDSLFELLSEFLVDLEELGFPTGTHRTAIGLRISVIEDSPT</sequence>
<evidence type="ECO:0000313" key="2">
    <source>
        <dbReference type="Proteomes" id="UP000032534"/>
    </source>
</evidence>
<protein>
    <submittedName>
        <fullName evidence="1">Uncharacterized protein</fullName>
    </submittedName>
</protein>